<keyword evidence="3" id="KW-1185">Reference proteome</keyword>
<evidence type="ECO:0000256" key="1">
    <source>
        <dbReference type="SAM" id="MobiDB-lite"/>
    </source>
</evidence>
<feature type="compositionally biased region" description="Basic and acidic residues" evidence="1">
    <location>
        <begin position="176"/>
        <end position="188"/>
    </location>
</feature>
<gene>
    <name evidence="2" type="ORF">SISSUDRAFT_1062387</name>
</gene>
<feature type="compositionally biased region" description="Polar residues" evidence="1">
    <location>
        <begin position="263"/>
        <end position="286"/>
    </location>
</feature>
<protein>
    <submittedName>
        <fullName evidence="2">Uncharacterized protein</fullName>
    </submittedName>
</protein>
<evidence type="ECO:0000313" key="2">
    <source>
        <dbReference type="EMBL" id="KZT38009.1"/>
    </source>
</evidence>
<feature type="region of interest" description="Disordered" evidence="1">
    <location>
        <begin position="176"/>
        <end position="342"/>
    </location>
</feature>
<name>A0A166CZZ7_9AGAM</name>
<evidence type="ECO:0000313" key="3">
    <source>
        <dbReference type="Proteomes" id="UP000076798"/>
    </source>
</evidence>
<accession>A0A166CZZ7</accession>
<dbReference type="EMBL" id="KV428072">
    <property type="protein sequence ID" value="KZT38009.1"/>
    <property type="molecule type" value="Genomic_DNA"/>
</dbReference>
<feature type="compositionally biased region" description="Basic and acidic residues" evidence="1">
    <location>
        <begin position="116"/>
        <end position="130"/>
    </location>
</feature>
<dbReference type="Proteomes" id="UP000076798">
    <property type="component" value="Unassembled WGS sequence"/>
</dbReference>
<feature type="region of interest" description="Disordered" evidence="1">
    <location>
        <begin position="105"/>
        <end position="150"/>
    </location>
</feature>
<sequence length="438" mass="48682">MRPFPSSLLQGRCHDQFDVGGMAAYYTTNAADGRSVRALHLRVGHSIYIPQSTVPPQGAAEYLKESREQSKMGTNLLIVPMNGNTKRDSVLSTASFDTAELRDQISRFPSPPSVSHTHEELPRSDWESHPKSSHRRTLQRRHSERTSLEGHWEDPGFDKGWWATGRRSFYHDGKMRTGSDKVLPRRPSEASIPSIISRPMPLQPNKGPLSRLDRELGLRSRSSTTLASVHMAEPVRPRSVAPPLQSSSTYSLVTPEKSMLHPSKSTTSVKGRVRISSNLTSASLPNGSKYDRAPHTRAATVPGPSTSHASRTTRRNTVDQRDVSHVSNTASRSPYSLPKNKSRLSLRLSRRFAGSSISLAPPDGQRDFDDSSDMQDHGRSIFRRISKASISVHKSRSDLNLPATSYEKKLPAEPPKENIFQKIIGIFTRNVGSRRKGT</sequence>
<organism evidence="2 3">
    <name type="scientific">Sistotremastrum suecicum HHB10207 ss-3</name>
    <dbReference type="NCBI Taxonomy" id="1314776"/>
    <lineage>
        <taxon>Eukaryota</taxon>
        <taxon>Fungi</taxon>
        <taxon>Dikarya</taxon>
        <taxon>Basidiomycota</taxon>
        <taxon>Agaricomycotina</taxon>
        <taxon>Agaricomycetes</taxon>
        <taxon>Sistotremastrales</taxon>
        <taxon>Sistotremastraceae</taxon>
        <taxon>Sistotremastrum</taxon>
    </lineage>
</organism>
<feature type="compositionally biased region" description="Polar residues" evidence="1">
    <location>
        <begin position="325"/>
        <end position="334"/>
    </location>
</feature>
<feature type="region of interest" description="Disordered" evidence="1">
    <location>
        <begin position="356"/>
        <end position="375"/>
    </location>
</feature>
<feature type="compositionally biased region" description="Basic residues" evidence="1">
    <location>
        <begin position="131"/>
        <end position="143"/>
    </location>
</feature>
<reference evidence="2 3" key="1">
    <citation type="journal article" date="2016" name="Mol. Biol. Evol.">
        <title>Comparative Genomics of Early-Diverging Mushroom-Forming Fungi Provides Insights into the Origins of Lignocellulose Decay Capabilities.</title>
        <authorList>
            <person name="Nagy L.G."/>
            <person name="Riley R."/>
            <person name="Tritt A."/>
            <person name="Adam C."/>
            <person name="Daum C."/>
            <person name="Floudas D."/>
            <person name="Sun H."/>
            <person name="Yadav J.S."/>
            <person name="Pangilinan J."/>
            <person name="Larsson K.H."/>
            <person name="Matsuura K."/>
            <person name="Barry K."/>
            <person name="Labutti K."/>
            <person name="Kuo R."/>
            <person name="Ohm R.A."/>
            <person name="Bhattacharya S.S."/>
            <person name="Shirouzu T."/>
            <person name="Yoshinaga Y."/>
            <person name="Martin F.M."/>
            <person name="Grigoriev I.V."/>
            <person name="Hibbett D.S."/>
        </authorList>
    </citation>
    <scope>NUCLEOTIDE SEQUENCE [LARGE SCALE GENOMIC DNA]</scope>
    <source>
        <strain evidence="2 3">HHB10207 ss-3</strain>
    </source>
</reference>
<feature type="compositionally biased region" description="Basic and acidic residues" evidence="1">
    <location>
        <begin position="364"/>
        <end position="375"/>
    </location>
</feature>
<dbReference type="AlphaFoldDB" id="A0A166CZZ7"/>
<proteinExistence type="predicted"/>